<name>A0ACC2NL88_9HYME</name>
<evidence type="ECO:0000313" key="1">
    <source>
        <dbReference type="EMBL" id="KAJ8672025.1"/>
    </source>
</evidence>
<reference evidence="1" key="1">
    <citation type="submission" date="2023-04" db="EMBL/GenBank/DDBJ databases">
        <title>A chromosome-level genome assembly of the parasitoid wasp Eretmocerus hayati.</title>
        <authorList>
            <person name="Zhong Y."/>
            <person name="Liu S."/>
            <person name="Liu Y."/>
        </authorList>
    </citation>
    <scope>NUCLEOTIDE SEQUENCE</scope>
    <source>
        <strain evidence="1">ZJU_SS_LIU_2023</strain>
    </source>
</reference>
<evidence type="ECO:0000313" key="2">
    <source>
        <dbReference type="Proteomes" id="UP001239111"/>
    </source>
</evidence>
<keyword evidence="2" id="KW-1185">Reference proteome</keyword>
<sequence length="1191" mass="132326">MLKISANNVTGCRTCVAARPPTRCLRTRKLHRSPRRRQAPGFRRRRKELMLARLANAHVKIAENRSKLRLESATPKPVSKEQRKSERIVQVIKTFASWKISFDGEPKGREDKAEEFLASVKECMEAIDLSDAEVLAAMPNVLTDRARTWYRTHRRGIATWRYFKQTFRDQYVGHVDHQDSMEESYRRTQGENELIAPYLTCIRLIVGHFKHPPSEEVVFNIVIRNLRPEVRRYLETKDVRTLAEIQYYGKKFEKQLEWDARYIAPPSQDKFRIPGAAYQGSSSATRKVAATELEEATGQVAGLTIGNKPEAKAPETKPPPATTPANPDNANGGQKGKGRGRRGGKKNEKGTGTGEAAETAAVTTNAKPANTSAPTPSAPPPPTPPTPQAGPWGHPWGFPPYPYWQMPGASGMPRNARPASAETQEEGRDSGNSSPLTPREDRAPPSIGGPSHHLGAIPRAPMVERRSRDRRCRARPEPIGAEATAPWYPSAAAALAVVTEEPEPALDTGLDPEADSVRAQEELRDWLEPRRTPVRKIPMDPGEFEWPPTPPELQRSSTPPRPATRRDTETSRGTAAGAPTPDEFREPALIIAPQYLPASERCDLEDAVELQLRQNWDPRLGWQGYLDRPDEAAKALRPDQPIQYPQPYRGKRSRVTSEWTPEIALQIRRERVRAREHHRDMEREYETLSARASESVRVRTPERRPVVQQEPMLGPHLDSKRRRRNPDRQMTFEDHADHPRHVSQDDSPVLGPHNLAERRSSPPADEAFQEEVRHLAEEAARVTRLEDQSPPATAAPPTSERQNSAPRRNSPPTSRPAPLRRGTRFQWLEALPLDEDDPPLPHTCFRCWKSGHRSARCPAPKPWFHCFNCSRRRVAAYNCSCCATAYALWEGRPAHEARFGPSATVTRPPQGPERQTTPMEIEGVREQPHQSAAVSPPLSTPSPSAATGRQDERGPPRSPTPPPPSSATRDTGEPVRFLRRPHELPTVRNSGAEGTTTLPRPFPVLPQARRPESPAVEQSGVEMVAASAPDPSPARVTPVPAPRMAPRTTLIAGSAALQPNTSAATGNSSASSGMTMPIPGLARLMAAMTPVDHEEFRVLVAVAVTMPQSVHEQILSSSATRKDPKKPPQKPKPKPRTQKPPEAKEAEKLAKAAAKNYEKDVDVLSLVENIESSENSQHAHPRSNMQLKKST</sequence>
<dbReference type="Proteomes" id="UP001239111">
    <property type="component" value="Chromosome 3"/>
</dbReference>
<comment type="caution">
    <text evidence="1">The sequence shown here is derived from an EMBL/GenBank/DDBJ whole genome shotgun (WGS) entry which is preliminary data.</text>
</comment>
<dbReference type="EMBL" id="CM056743">
    <property type="protein sequence ID" value="KAJ8672025.1"/>
    <property type="molecule type" value="Genomic_DNA"/>
</dbReference>
<protein>
    <submittedName>
        <fullName evidence="1">Uncharacterized protein</fullName>
    </submittedName>
</protein>
<accession>A0ACC2NL88</accession>
<organism evidence="1 2">
    <name type="scientific">Eretmocerus hayati</name>
    <dbReference type="NCBI Taxonomy" id="131215"/>
    <lineage>
        <taxon>Eukaryota</taxon>
        <taxon>Metazoa</taxon>
        <taxon>Ecdysozoa</taxon>
        <taxon>Arthropoda</taxon>
        <taxon>Hexapoda</taxon>
        <taxon>Insecta</taxon>
        <taxon>Pterygota</taxon>
        <taxon>Neoptera</taxon>
        <taxon>Endopterygota</taxon>
        <taxon>Hymenoptera</taxon>
        <taxon>Apocrita</taxon>
        <taxon>Proctotrupomorpha</taxon>
        <taxon>Chalcidoidea</taxon>
        <taxon>Aphelinidae</taxon>
        <taxon>Aphelininae</taxon>
        <taxon>Eretmocerus</taxon>
    </lineage>
</organism>
<proteinExistence type="predicted"/>
<gene>
    <name evidence="1" type="ORF">QAD02_003284</name>
</gene>